<dbReference type="PROSITE" id="PS50928">
    <property type="entry name" value="ABC_TM1"/>
    <property type="match status" value="1"/>
</dbReference>
<feature type="domain" description="ABC transmembrane type-1" evidence="8">
    <location>
        <begin position="103"/>
        <end position="308"/>
    </location>
</feature>
<keyword evidence="2 7" id="KW-0813">Transport</keyword>
<organism evidence="9 10">
    <name type="scientific">Pseudaminobacter soli</name>
    <name type="common">ex Zhang et al. 2022</name>
    <dbReference type="NCBI Taxonomy" id="2831468"/>
    <lineage>
        <taxon>Bacteria</taxon>
        <taxon>Pseudomonadati</taxon>
        <taxon>Pseudomonadota</taxon>
        <taxon>Alphaproteobacteria</taxon>
        <taxon>Hyphomicrobiales</taxon>
        <taxon>Phyllobacteriaceae</taxon>
        <taxon>Pseudaminobacter</taxon>
    </lineage>
</organism>
<sequence length="323" mass="34586">MTPMLRAIVLRLGSAALTLLIVSSLIFAALEMLPGGFAQATLGQAATPEAVAAFNKELGLDRPALVRYLEWLGAAAQGDLGVSYAGGSGSARRDIATLISDRLYNTFFLAAYAALLAIPLALALGISAALWRNSWYDRVVNTSTLAAIALPEFFVAYVLIYCLAIKLNLAGALSNVDASTGFFEHLKKATLPALTLTLVILAHIMRMTRASIISLLDSPYVEMARLKGTRPAKIILRHVLPNAWAPIISIIVFDLAYLISGAVVVEVVFVYPGIGQLMVDAVSSRDMPVVQACALIFAVTYVGLNLLADIMTTMTNPQLRYKA</sequence>
<dbReference type="Pfam" id="PF00528">
    <property type="entry name" value="BPD_transp_1"/>
    <property type="match status" value="1"/>
</dbReference>
<dbReference type="AlphaFoldDB" id="A0A942E6L4"/>
<accession>A0A942E6L4</accession>
<evidence type="ECO:0000256" key="4">
    <source>
        <dbReference type="ARBA" id="ARBA00022692"/>
    </source>
</evidence>
<evidence type="ECO:0000256" key="6">
    <source>
        <dbReference type="ARBA" id="ARBA00023136"/>
    </source>
</evidence>
<evidence type="ECO:0000259" key="8">
    <source>
        <dbReference type="PROSITE" id="PS50928"/>
    </source>
</evidence>
<feature type="transmembrane region" description="Helical" evidence="7">
    <location>
        <begin position="289"/>
        <end position="308"/>
    </location>
</feature>
<keyword evidence="4 7" id="KW-0812">Transmembrane</keyword>
<dbReference type="GO" id="GO:0055085">
    <property type="term" value="P:transmembrane transport"/>
    <property type="evidence" value="ECO:0007669"/>
    <property type="project" value="InterPro"/>
</dbReference>
<evidence type="ECO:0000256" key="2">
    <source>
        <dbReference type="ARBA" id="ARBA00022448"/>
    </source>
</evidence>
<keyword evidence="6 7" id="KW-0472">Membrane</keyword>
<feature type="transmembrane region" description="Helical" evidence="7">
    <location>
        <begin position="189"/>
        <end position="205"/>
    </location>
</feature>
<proteinExistence type="inferred from homology"/>
<keyword evidence="5 7" id="KW-1133">Transmembrane helix</keyword>
<evidence type="ECO:0000313" key="9">
    <source>
        <dbReference type="EMBL" id="MBS3652088.1"/>
    </source>
</evidence>
<dbReference type="InterPro" id="IPR035906">
    <property type="entry name" value="MetI-like_sf"/>
</dbReference>
<dbReference type="SUPFAM" id="SSF161098">
    <property type="entry name" value="MetI-like"/>
    <property type="match status" value="1"/>
</dbReference>
<dbReference type="Pfam" id="PF19300">
    <property type="entry name" value="BPD_transp_1_N"/>
    <property type="match status" value="1"/>
</dbReference>
<dbReference type="EMBL" id="JAGWCR010000019">
    <property type="protein sequence ID" value="MBS3652088.1"/>
    <property type="molecule type" value="Genomic_DNA"/>
</dbReference>
<dbReference type="Gene3D" id="1.10.3720.10">
    <property type="entry name" value="MetI-like"/>
    <property type="match status" value="1"/>
</dbReference>
<dbReference type="CDD" id="cd06261">
    <property type="entry name" value="TM_PBP2"/>
    <property type="match status" value="1"/>
</dbReference>
<evidence type="ECO:0000256" key="7">
    <source>
        <dbReference type="RuleBase" id="RU363032"/>
    </source>
</evidence>
<feature type="transmembrane region" description="Helical" evidence="7">
    <location>
        <begin position="107"/>
        <end position="131"/>
    </location>
</feature>
<evidence type="ECO:0000256" key="1">
    <source>
        <dbReference type="ARBA" id="ARBA00004651"/>
    </source>
</evidence>
<dbReference type="PANTHER" id="PTHR43163">
    <property type="entry name" value="DIPEPTIDE TRANSPORT SYSTEM PERMEASE PROTEIN DPPB-RELATED"/>
    <property type="match status" value="1"/>
</dbReference>
<feature type="transmembrane region" description="Helical" evidence="7">
    <location>
        <begin position="143"/>
        <end position="169"/>
    </location>
</feature>
<evidence type="ECO:0000313" key="10">
    <source>
        <dbReference type="Proteomes" id="UP000680348"/>
    </source>
</evidence>
<dbReference type="InterPro" id="IPR045621">
    <property type="entry name" value="BPD_transp_1_N"/>
</dbReference>
<gene>
    <name evidence="9" type="ORF">KEU06_26145</name>
</gene>
<keyword evidence="10" id="KW-1185">Reference proteome</keyword>
<comment type="subcellular location">
    <subcellularLocation>
        <location evidence="1 7">Cell membrane</location>
        <topology evidence="1 7">Multi-pass membrane protein</topology>
    </subcellularLocation>
</comment>
<keyword evidence="3" id="KW-1003">Cell membrane</keyword>
<dbReference type="RefSeq" id="WP_188257641.1">
    <property type="nucleotide sequence ID" value="NZ_JABVCF010000019.1"/>
</dbReference>
<reference evidence="9" key="1">
    <citation type="submission" date="2021-04" db="EMBL/GenBank/DDBJ databases">
        <title>Pseudaminobacter soli sp. nov., isolated from paddy soil contaminated by heavy metals.</title>
        <authorList>
            <person name="Zhang K."/>
        </authorList>
    </citation>
    <scope>NUCLEOTIDE SEQUENCE</scope>
    <source>
        <strain evidence="9">19-2017</strain>
    </source>
</reference>
<comment type="caution">
    <text evidence="9">The sequence shown here is derived from an EMBL/GenBank/DDBJ whole genome shotgun (WGS) entry which is preliminary data.</text>
</comment>
<dbReference type="PANTHER" id="PTHR43163:SF6">
    <property type="entry name" value="DIPEPTIDE TRANSPORT SYSTEM PERMEASE PROTEIN DPPB-RELATED"/>
    <property type="match status" value="1"/>
</dbReference>
<name>A0A942E6L4_9HYPH</name>
<dbReference type="GO" id="GO:0005886">
    <property type="term" value="C:plasma membrane"/>
    <property type="evidence" value="ECO:0007669"/>
    <property type="project" value="UniProtKB-SubCell"/>
</dbReference>
<dbReference type="Proteomes" id="UP000680348">
    <property type="component" value="Unassembled WGS sequence"/>
</dbReference>
<feature type="transmembrane region" description="Helical" evidence="7">
    <location>
        <begin position="243"/>
        <end position="269"/>
    </location>
</feature>
<evidence type="ECO:0000256" key="3">
    <source>
        <dbReference type="ARBA" id="ARBA00022475"/>
    </source>
</evidence>
<evidence type="ECO:0000256" key="5">
    <source>
        <dbReference type="ARBA" id="ARBA00022989"/>
    </source>
</evidence>
<dbReference type="InterPro" id="IPR000515">
    <property type="entry name" value="MetI-like"/>
</dbReference>
<protein>
    <submittedName>
        <fullName evidence="9">ABC transporter permease</fullName>
    </submittedName>
</protein>
<comment type="similarity">
    <text evidence="7">Belongs to the binding-protein-dependent transport system permease family.</text>
</comment>